<protein>
    <submittedName>
        <fullName evidence="2">Uncharacterized protein</fullName>
    </submittedName>
</protein>
<comment type="caution">
    <text evidence="2">The sequence shown here is derived from an EMBL/GenBank/DDBJ whole genome shotgun (WGS) entry which is preliminary data.</text>
</comment>
<sequence length="404" mass="45910">MPSFWSASLDLFRKDPSYRHFDNAMKCINLYNEKHDVEDLNTSISHFQISLRNRGKTKEKHARYSLDKILTHYSDALWTRYQLDVSKFAADMDKVIQLDEEICRIWGSQSDQPAISAPLAKKRLALANLHAARCYRAMRSFERSKQQADKDFAKASYGKAIGQIRTVLWEMDTVPPEVRWIARVMRGVVVTTWWDHQDLEGVENTQDAERTLQEAINNIADALDIGAPLTIDAVEQAKFKATPETCMRTLGTAHYVCYQISERLSDLDDAIRWNRQLLSRIGPIHEEYAYCKFDLAQQLFEKYQHERRTRKNGTGHYLEANTATPGSQALYDAEVVAKALMDELPKMHDTAKYREIQVNLDKLLRTMDAHSAYSASNKGSSLRTPSPAPSAPSSGHASMSCAGA</sequence>
<evidence type="ECO:0000256" key="1">
    <source>
        <dbReference type="SAM" id="MobiDB-lite"/>
    </source>
</evidence>
<feature type="region of interest" description="Disordered" evidence="1">
    <location>
        <begin position="374"/>
        <end position="404"/>
    </location>
</feature>
<dbReference type="OrthoDB" id="3059123at2759"/>
<evidence type="ECO:0000313" key="2">
    <source>
        <dbReference type="EMBL" id="KAG5168382.1"/>
    </source>
</evidence>
<reference evidence="2" key="1">
    <citation type="submission" date="2021-02" db="EMBL/GenBank/DDBJ databases">
        <title>Psilocybe cubensis genome.</title>
        <authorList>
            <person name="Mckernan K.J."/>
            <person name="Crawford S."/>
            <person name="Trippe A."/>
            <person name="Kane L.T."/>
            <person name="Mclaughlin S."/>
        </authorList>
    </citation>
    <scope>NUCLEOTIDE SEQUENCE [LARGE SCALE GENOMIC DNA]</scope>
    <source>
        <strain evidence="2">MGC-MH-2018</strain>
    </source>
</reference>
<name>A0A8H7XWK0_PSICU</name>
<feature type="compositionally biased region" description="Low complexity" evidence="1">
    <location>
        <begin position="380"/>
        <end position="404"/>
    </location>
</feature>
<organism evidence="2">
    <name type="scientific">Psilocybe cubensis</name>
    <name type="common">Psychedelic mushroom</name>
    <name type="synonym">Stropharia cubensis</name>
    <dbReference type="NCBI Taxonomy" id="181762"/>
    <lineage>
        <taxon>Eukaryota</taxon>
        <taxon>Fungi</taxon>
        <taxon>Dikarya</taxon>
        <taxon>Basidiomycota</taxon>
        <taxon>Agaricomycotina</taxon>
        <taxon>Agaricomycetes</taxon>
        <taxon>Agaricomycetidae</taxon>
        <taxon>Agaricales</taxon>
        <taxon>Agaricineae</taxon>
        <taxon>Strophariaceae</taxon>
        <taxon>Psilocybe</taxon>
    </lineage>
</organism>
<dbReference type="EMBL" id="JAFIQS010000006">
    <property type="protein sequence ID" value="KAG5168382.1"/>
    <property type="molecule type" value="Genomic_DNA"/>
</dbReference>
<gene>
    <name evidence="2" type="ORF">JR316_006980</name>
</gene>
<dbReference type="AlphaFoldDB" id="A0A8H7XWK0"/>
<accession>A0A8H7XWK0</accession>
<proteinExistence type="predicted"/>